<dbReference type="Gene3D" id="1.20.1070.10">
    <property type="entry name" value="Rhodopsin 7-helix transmembrane proteins"/>
    <property type="match status" value="1"/>
</dbReference>
<accession>A0AAN8SDU9</accession>
<dbReference type="PRINTS" id="PR00237">
    <property type="entry name" value="GPCRRHODOPSN"/>
</dbReference>
<dbReference type="EMBL" id="JAWJWE010000001">
    <property type="protein sequence ID" value="KAK6645153.1"/>
    <property type="molecule type" value="Genomic_DNA"/>
</dbReference>
<evidence type="ECO:0000256" key="7">
    <source>
        <dbReference type="ARBA" id="ARBA00023136"/>
    </source>
</evidence>
<comment type="subcellular location">
    <subcellularLocation>
        <location evidence="1">Cell membrane</location>
        <topology evidence="1">Multi-pass membrane protein</topology>
    </subcellularLocation>
</comment>
<evidence type="ECO:0000256" key="3">
    <source>
        <dbReference type="ARBA" id="ARBA00022475"/>
    </source>
</evidence>
<keyword evidence="6" id="KW-0297">G-protein coupled receptor</keyword>
<dbReference type="PRINTS" id="PR00244">
    <property type="entry name" value="NEUROKININR"/>
</dbReference>
<dbReference type="PANTHER" id="PTHR46925">
    <property type="entry name" value="G-PROTEIN COUPLED RECEPTOR TKR-1-RELATED"/>
    <property type="match status" value="1"/>
</dbReference>
<dbReference type="GO" id="GO:0004995">
    <property type="term" value="F:tachykinin receptor activity"/>
    <property type="evidence" value="ECO:0007669"/>
    <property type="project" value="InterPro"/>
</dbReference>
<evidence type="ECO:0000313" key="13">
    <source>
        <dbReference type="Proteomes" id="UP001372834"/>
    </source>
</evidence>
<evidence type="ECO:0000256" key="5">
    <source>
        <dbReference type="ARBA" id="ARBA00022989"/>
    </source>
</evidence>
<evidence type="ECO:0000256" key="6">
    <source>
        <dbReference type="ARBA" id="ARBA00023040"/>
    </source>
</evidence>
<dbReference type="PANTHER" id="PTHR46925:SF2">
    <property type="entry name" value="G-PROTEIN COUPLED RECEPTOR TKR-1-RELATED"/>
    <property type="match status" value="1"/>
</dbReference>
<evidence type="ECO:0000256" key="2">
    <source>
        <dbReference type="ARBA" id="ARBA00010663"/>
    </source>
</evidence>
<dbReference type="AlphaFoldDB" id="A0AAN8SDU9"/>
<organism evidence="12 13">
    <name type="scientific">Polyplax serrata</name>
    <name type="common">Common mouse louse</name>
    <dbReference type="NCBI Taxonomy" id="468196"/>
    <lineage>
        <taxon>Eukaryota</taxon>
        <taxon>Metazoa</taxon>
        <taxon>Ecdysozoa</taxon>
        <taxon>Arthropoda</taxon>
        <taxon>Hexapoda</taxon>
        <taxon>Insecta</taxon>
        <taxon>Pterygota</taxon>
        <taxon>Neoptera</taxon>
        <taxon>Paraneoptera</taxon>
        <taxon>Psocodea</taxon>
        <taxon>Troctomorpha</taxon>
        <taxon>Phthiraptera</taxon>
        <taxon>Anoplura</taxon>
        <taxon>Polyplacidae</taxon>
        <taxon>Polyplax</taxon>
    </lineage>
</organism>
<proteinExistence type="inferred from homology"/>
<keyword evidence="3" id="KW-1003">Cell membrane</keyword>
<keyword evidence="9" id="KW-0807">Transducer</keyword>
<evidence type="ECO:0000256" key="10">
    <source>
        <dbReference type="SAM" id="Phobius"/>
    </source>
</evidence>
<reference evidence="12 13" key="1">
    <citation type="submission" date="2023-10" db="EMBL/GenBank/DDBJ databases">
        <title>Genomes of two closely related lineages of the louse Polyplax serrata with different host specificities.</title>
        <authorList>
            <person name="Martinu J."/>
            <person name="Tarabai H."/>
            <person name="Stefka J."/>
            <person name="Hypsa V."/>
        </authorList>
    </citation>
    <scope>NUCLEOTIDE SEQUENCE [LARGE SCALE GENOMIC DNA]</scope>
    <source>
        <strain evidence="12">HR10_N</strain>
    </source>
</reference>
<evidence type="ECO:0000256" key="8">
    <source>
        <dbReference type="ARBA" id="ARBA00023170"/>
    </source>
</evidence>
<feature type="transmembrane region" description="Helical" evidence="10">
    <location>
        <begin position="132"/>
        <end position="153"/>
    </location>
</feature>
<feature type="transmembrane region" description="Helical" evidence="10">
    <location>
        <begin position="173"/>
        <end position="191"/>
    </location>
</feature>
<keyword evidence="5 10" id="KW-1133">Transmembrane helix</keyword>
<gene>
    <name evidence="12" type="primary">TKR99D</name>
    <name evidence="12" type="ORF">RUM43_001429</name>
</gene>
<protein>
    <submittedName>
        <fullName evidence="12">Tachykinin-like peptides receptor 99D</fullName>
    </submittedName>
</protein>
<evidence type="ECO:0000256" key="9">
    <source>
        <dbReference type="ARBA" id="ARBA00023224"/>
    </source>
</evidence>
<keyword evidence="7 10" id="KW-0472">Membrane</keyword>
<comment type="caution">
    <text evidence="12">The sequence shown here is derived from an EMBL/GenBank/DDBJ whole genome shotgun (WGS) entry which is preliminary data.</text>
</comment>
<keyword evidence="8 12" id="KW-0675">Receptor</keyword>
<evidence type="ECO:0000313" key="12">
    <source>
        <dbReference type="EMBL" id="KAK6645153.1"/>
    </source>
</evidence>
<comment type="similarity">
    <text evidence="2">Belongs to the G-protein coupled receptor 1 family.</text>
</comment>
<dbReference type="GO" id="GO:0005886">
    <property type="term" value="C:plasma membrane"/>
    <property type="evidence" value="ECO:0007669"/>
    <property type="project" value="UniProtKB-SubCell"/>
</dbReference>
<evidence type="ECO:0000256" key="1">
    <source>
        <dbReference type="ARBA" id="ARBA00004651"/>
    </source>
</evidence>
<dbReference type="InterPro" id="IPR000276">
    <property type="entry name" value="GPCR_Rhodpsn"/>
</dbReference>
<evidence type="ECO:0000259" key="11">
    <source>
        <dbReference type="PROSITE" id="PS50262"/>
    </source>
</evidence>
<dbReference type="SUPFAM" id="SSF81321">
    <property type="entry name" value="Family A G protein-coupled receptor-like"/>
    <property type="match status" value="1"/>
</dbReference>
<dbReference type="PROSITE" id="PS50262">
    <property type="entry name" value="G_PROTEIN_RECEP_F1_2"/>
    <property type="match status" value="1"/>
</dbReference>
<feature type="transmembrane region" description="Helical" evidence="10">
    <location>
        <begin position="77"/>
        <end position="99"/>
    </location>
</feature>
<dbReference type="InterPro" id="IPR001681">
    <property type="entry name" value="Neurokn_rcpt"/>
</dbReference>
<sequence length="279" mass="32138">MQVCRTYMAIMNPLRPRMGRKMTLAIAAGIWIVGTALSIPNLIFYTLEVVKFENGHERRVCYMIWPDGPTNESIQEYWYNVIFMLLTYVLPIGSMTYTYTKIGMELWGSQSIGECTQRQLENIKSKRRVVKMMIVVVVIFMLCWLPFHIYFILTSHFPEVTQTSYIKEVFLAIYWLAMSNAMYNPIIYCWMNSRFRRGFKEIFRWCPGVEVGPGLLSRRDPVTAKFSVSGSPEAACRILRNGSIHIPLRPVKGGSAKQQRSNKKYKANGADETFACEGS</sequence>
<feature type="domain" description="G-protein coupled receptors family 1 profile" evidence="11">
    <location>
        <begin position="1"/>
        <end position="188"/>
    </location>
</feature>
<keyword evidence="4 10" id="KW-0812">Transmembrane</keyword>
<dbReference type="InterPro" id="IPR017452">
    <property type="entry name" value="GPCR_Rhodpsn_7TM"/>
</dbReference>
<dbReference type="Proteomes" id="UP001372834">
    <property type="component" value="Unassembled WGS sequence"/>
</dbReference>
<evidence type="ECO:0000256" key="4">
    <source>
        <dbReference type="ARBA" id="ARBA00022692"/>
    </source>
</evidence>
<dbReference type="Pfam" id="PF00001">
    <property type="entry name" value="7tm_1"/>
    <property type="match status" value="1"/>
</dbReference>
<name>A0AAN8SDU9_POLSC</name>